<dbReference type="GeneID" id="83184655"/>
<gene>
    <name evidence="2" type="ORF">N7498_010298</name>
</gene>
<dbReference type="RefSeq" id="XP_058304253.1">
    <property type="nucleotide sequence ID" value="XM_058457354.1"/>
</dbReference>
<keyword evidence="3" id="KW-1185">Reference proteome</keyword>
<feature type="region of interest" description="Disordered" evidence="1">
    <location>
        <begin position="347"/>
        <end position="373"/>
    </location>
</feature>
<reference evidence="2" key="1">
    <citation type="submission" date="2022-12" db="EMBL/GenBank/DDBJ databases">
        <authorList>
            <person name="Petersen C."/>
        </authorList>
    </citation>
    <scope>NUCLEOTIDE SEQUENCE</scope>
    <source>
        <strain evidence="2">IBT 15544</strain>
    </source>
</reference>
<dbReference type="OrthoDB" id="5424234at2759"/>
<evidence type="ECO:0000313" key="3">
    <source>
        <dbReference type="Proteomes" id="UP001150904"/>
    </source>
</evidence>
<dbReference type="AlphaFoldDB" id="A0A9W9J766"/>
<evidence type="ECO:0008006" key="4">
    <source>
        <dbReference type="Google" id="ProtNLM"/>
    </source>
</evidence>
<evidence type="ECO:0000256" key="1">
    <source>
        <dbReference type="SAM" id="MobiDB-lite"/>
    </source>
</evidence>
<comment type="caution">
    <text evidence="2">The sequence shown here is derived from an EMBL/GenBank/DDBJ whole genome shotgun (WGS) entry which is preliminary data.</text>
</comment>
<dbReference type="EMBL" id="JAPQKR010000016">
    <property type="protein sequence ID" value="KAJ5191313.1"/>
    <property type="molecule type" value="Genomic_DNA"/>
</dbReference>
<reference evidence="2" key="2">
    <citation type="journal article" date="2023" name="IMA Fungus">
        <title>Comparative genomic study of the Penicillium genus elucidates a diverse pangenome and 15 lateral gene transfer events.</title>
        <authorList>
            <person name="Petersen C."/>
            <person name="Sorensen T."/>
            <person name="Nielsen M.R."/>
            <person name="Sondergaard T.E."/>
            <person name="Sorensen J.L."/>
            <person name="Fitzpatrick D.A."/>
            <person name="Frisvad J.C."/>
            <person name="Nielsen K.L."/>
        </authorList>
    </citation>
    <scope>NUCLEOTIDE SEQUENCE</scope>
    <source>
        <strain evidence="2">IBT 15544</strain>
    </source>
</reference>
<name>A0A9W9J766_9EURO</name>
<evidence type="ECO:0000313" key="2">
    <source>
        <dbReference type="EMBL" id="KAJ5191313.1"/>
    </source>
</evidence>
<feature type="region of interest" description="Disordered" evidence="1">
    <location>
        <begin position="84"/>
        <end position="231"/>
    </location>
</feature>
<proteinExistence type="predicted"/>
<feature type="compositionally biased region" description="Basic residues" evidence="1">
    <location>
        <begin position="199"/>
        <end position="212"/>
    </location>
</feature>
<feature type="region of interest" description="Disordered" evidence="1">
    <location>
        <begin position="244"/>
        <end position="265"/>
    </location>
</feature>
<protein>
    <recommendedName>
        <fullName evidence="4">Nitrogen regulatory protein areA GATA-like domain-containing protein</fullName>
    </recommendedName>
</protein>
<dbReference type="Proteomes" id="UP001150904">
    <property type="component" value="Unassembled WGS sequence"/>
</dbReference>
<feature type="compositionally biased region" description="Polar residues" evidence="1">
    <location>
        <begin position="244"/>
        <end position="254"/>
    </location>
</feature>
<sequence length="523" mass="58229">MEPKVPSGLLTISQSPSELGKEKLNVTIIRGLWQAFFVSRQASNNQTDRRLEYLFWRIWSSDTLQSDASIESLDRLVSRIMESSNEMPKTPVKIPPSPELTQPSQHLPSAPRAIPHTSSKSQPAIQSKSPLPPILKKPNSVHEAPKSARLLLKNPDGESVTLNPSTPPNPNMVELNTKDNGSGRKIPKKPHVNANRTGRSSRRRPVFNRRKSSQTSIRKATSPPSEQLENSHSAALDSLYNADFTSPSELSQPEIQGMMSPEPEDSWADIESVEGPVPIRRQASKPVTSPAASFLAGRVHPLRNPEISPAVLEIADKQDPILPQGIQTVSGSPIPKEGTQQHAEPMDFSFSDAFPSTPDEIAQDTGPFQDTGAAQDASMAGLTDAKRIPMPKSMLRDLLTIIEDPKPLTERISLPIRPWFTAEHAWCRLPEQNYLLDWMILDDPRSLSPQPSRKRLVERGFRKNFADQVEEFSAYEKRMRDGLGLLDCGTPQREIWNDNWESDAPTLMVELMESPQSEHGESE</sequence>
<feature type="compositionally biased region" description="Polar residues" evidence="1">
    <location>
        <begin position="214"/>
        <end position="231"/>
    </location>
</feature>
<feature type="compositionally biased region" description="Polar residues" evidence="1">
    <location>
        <begin position="116"/>
        <end position="126"/>
    </location>
</feature>
<accession>A0A9W9J766</accession>
<organism evidence="2 3">
    <name type="scientific">Penicillium cinerascens</name>
    <dbReference type="NCBI Taxonomy" id="70096"/>
    <lineage>
        <taxon>Eukaryota</taxon>
        <taxon>Fungi</taxon>
        <taxon>Dikarya</taxon>
        <taxon>Ascomycota</taxon>
        <taxon>Pezizomycotina</taxon>
        <taxon>Eurotiomycetes</taxon>
        <taxon>Eurotiomycetidae</taxon>
        <taxon>Eurotiales</taxon>
        <taxon>Aspergillaceae</taxon>
        <taxon>Penicillium</taxon>
    </lineage>
</organism>